<keyword evidence="2" id="KW-1185">Reference proteome</keyword>
<dbReference type="PANTHER" id="PTHR35145">
    <property type="entry name" value="CYTOPLASMIC PROTEIN-RELATED"/>
    <property type="match status" value="1"/>
</dbReference>
<dbReference type="SUPFAM" id="SSF142906">
    <property type="entry name" value="YjbR-like"/>
    <property type="match status" value="1"/>
</dbReference>
<accession>A0A975ASA1</accession>
<evidence type="ECO:0000313" key="2">
    <source>
        <dbReference type="Proteomes" id="UP000639274"/>
    </source>
</evidence>
<dbReference type="RefSeq" id="WP_200616494.1">
    <property type="nucleotide sequence ID" value="NZ_CP071518.1"/>
</dbReference>
<dbReference type="EMBL" id="CP071518">
    <property type="protein sequence ID" value="QSX77755.1"/>
    <property type="molecule type" value="Genomic_DNA"/>
</dbReference>
<dbReference type="InterPro" id="IPR038056">
    <property type="entry name" value="YjbR-like_sf"/>
</dbReference>
<reference evidence="1 2" key="1">
    <citation type="submission" date="2021-03" db="EMBL/GenBank/DDBJ databases">
        <title>Lysobacter sp. nov. isolated from soil of gangwondo yeongwol, south Korea.</title>
        <authorList>
            <person name="Kim K.R."/>
            <person name="Kim K.H."/>
            <person name="Jeon C.O."/>
        </authorList>
    </citation>
    <scope>NUCLEOTIDE SEQUENCE [LARGE SCALE GENOMIC DNA]</scope>
    <source>
        <strain evidence="1 2">R19</strain>
    </source>
</reference>
<dbReference type="InterPro" id="IPR007351">
    <property type="entry name" value="YjbR"/>
</dbReference>
<evidence type="ECO:0000313" key="1">
    <source>
        <dbReference type="EMBL" id="QSX77755.1"/>
    </source>
</evidence>
<protein>
    <submittedName>
        <fullName evidence="1">MmcQ/YjbR family DNA-binding protein</fullName>
    </submittedName>
</protein>
<keyword evidence="1" id="KW-0238">DNA-binding</keyword>
<dbReference type="GO" id="GO:0003677">
    <property type="term" value="F:DNA binding"/>
    <property type="evidence" value="ECO:0007669"/>
    <property type="project" value="UniProtKB-KW"/>
</dbReference>
<dbReference type="InterPro" id="IPR058532">
    <property type="entry name" value="YjbR/MT2646/Rv2570-like"/>
</dbReference>
<dbReference type="PANTHER" id="PTHR35145:SF1">
    <property type="entry name" value="CYTOPLASMIC PROTEIN"/>
    <property type="match status" value="1"/>
</dbReference>
<sequence>MDTDGLKAWCAGFPGAQAKLLPAPSNVLLYQVLGKQFAYFKTSEPERWRFSVRVTPDRFLELTDVPGVKPARYMARFHWVTIVDVAAFDEDYLRELVAWSYRRAVDALPKGQQARLAKAAQAARDDV</sequence>
<name>A0A975ASA1_9GAMM</name>
<organism evidence="1 2">
    <name type="scientific">Agrilutibacter solisilvae</name>
    <dbReference type="NCBI Taxonomy" id="2763317"/>
    <lineage>
        <taxon>Bacteria</taxon>
        <taxon>Pseudomonadati</taxon>
        <taxon>Pseudomonadota</taxon>
        <taxon>Gammaproteobacteria</taxon>
        <taxon>Lysobacterales</taxon>
        <taxon>Lysobacteraceae</taxon>
        <taxon>Agrilutibacter</taxon>
    </lineage>
</organism>
<dbReference type="Proteomes" id="UP000639274">
    <property type="component" value="Chromosome"/>
</dbReference>
<proteinExistence type="predicted"/>
<dbReference type="AlphaFoldDB" id="A0A975ASA1"/>
<dbReference type="Pfam" id="PF04237">
    <property type="entry name" value="YjbR"/>
    <property type="match status" value="1"/>
</dbReference>
<gene>
    <name evidence="1" type="ORF">I8J32_013600</name>
</gene>
<dbReference type="Gene3D" id="3.90.1150.30">
    <property type="match status" value="1"/>
</dbReference>
<dbReference type="KEGG" id="lsf:I8J32_013600"/>